<keyword evidence="1" id="KW-0812">Transmembrane</keyword>
<keyword evidence="1" id="KW-0472">Membrane</keyword>
<accession>A0ABP7NQA0</accession>
<feature type="transmembrane region" description="Helical" evidence="1">
    <location>
        <begin position="36"/>
        <end position="55"/>
    </location>
</feature>
<feature type="transmembrane region" description="Helical" evidence="1">
    <location>
        <begin position="67"/>
        <end position="84"/>
    </location>
</feature>
<gene>
    <name evidence="3" type="ORF">GCM10022278_08710</name>
</gene>
<dbReference type="Pfam" id="PF03779">
    <property type="entry name" value="SPW"/>
    <property type="match status" value="1"/>
</dbReference>
<reference evidence="4" key="1">
    <citation type="journal article" date="2019" name="Int. J. Syst. Evol. Microbiol.">
        <title>The Global Catalogue of Microorganisms (GCM) 10K type strain sequencing project: providing services to taxonomists for standard genome sequencing and annotation.</title>
        <authorList>
            <consortium name="The Broad Institute Genomics Platform"/>
            <consortium name="The Broad Institute Genome Sequencing Center for Infectious Disease"/>
            <person name="Wu L."/>
            <person name="Ma J."/>
        </authorList>
    </citation>
    <scope>NUCLEOTIDE SEQUENCE [LARGE SCALE GENOMIC DNA]</scope>
    <source>
        <strain evidence="4">JCM 17555</strain>
    </source>
</reference>
<feature type="domain" description="SPW repeat-containing integral membrane" evidence="2">
    <location>
        <begin position="9"/>
        <end position="105"/>
    </location>
</feature>
<evidence type="ECO:0000259" key="2">
    <source>
        <dbReference type="Pfam" id="PF03779"/>
    </source>
</evidence>
<protein>
    <recommendedName>
        <fullName evidence="2">SPW repeat-containing integral membrane domain-containing protein</fullName>
    </recommendedName>
</protein>
<evidence type="ECO:0000256" key="1">
    <source>
        <dbReference type="SAM" id="Phobius"/>
    </source>
</evidence>
<dbReference type="InterPro" id="IPR005530">
    <property type="entry name" value="SPW"/>
</dbReference>
<feature type="transmembrane region" description="Helical" evidence="1">
    <location>
        <begin position="90"/>
        <end position="110"/>
    </location>
</feature>
<keyword evidence="1" id="KW-1133">Transmembrane helix</keyword>
<evidence type="ECO:0000313" key="4">
    <source>
        <dbReference type="Proteomes" id="UP001501337"/>
    </source>
</evidence>
<comment type="caution">
    <text evidence="3">The sequence shown here is derived from an EMBL/GenBank/DDBJ whole genome shotgun (WGS) entry which is preliminary data.</text>
</comment>
<sequence length="127" mass="13744">MKVLDPKVHGVLDYLLAIAFLIAPSVFGFVEVAATVSYVIGVIYLLTSIVTKYPLGLVKLLPFPVHGVLEGIMAAAWIVFPWIFGFADDAAARNFFIIAGVGLLVVVALTDYKGVHVEHSHNTHARV</sequence>
<proteinExistence type="predicted"/>
<dbReference type="RefSeq" id="WP_344803633.1">
    <property type="nucleotide sequence ID" value="NZ_BAABBO010000001.1"/>
</dbReference>
<keyword evidence="4" id="KW-1185">Reference proteome</keyword>
<dbReference type="Proteomes" id="UP001501337">
    <property type="component" value="Unassembled WGS sequence"/>
</dbReference>
<evidence type="ECO:0000313" key="3">
    <source>
        <dbReference type="EMBL" id="GAA3951915.1"/>
    </source>
</evidence>
<feature type="transmembrane region" description="Helical" evidence="1">
    <location>
        <begin position="12"/>
        <end position="30"/>
    </location>
</feature>
<organism evidence="3 4">
    <name type="scientific">Allohahella marinimesophila</name>
    <dbReference type="NCBI Taxonomy" id="1054972"/>
    <lineage>
        <taxon>Bacteria</taxon>
        <taxon>Pseudomonadati</taxon>
        <taxon>Pseudomonadota</taxon>
        <taxon>Gammaproteobacteria</taxon>
        <taxon>Oceanospirillales</taxon>
        <taxon>Hahellaceae</taxon>
        <taxon>Allohahella</taxon>
    </lineage>
</organism>
<name>A0ABP7NQA0_9GAMM</name>
<dbReference type="EMBL" id="BAABBO010000001">
    <property type="protein sequence ID" value="GAA3951915.1"/>
    <property type="molecule type" value="Genomic_DNA"/>
</dbReference>